<feature type="compositionally biased region" description="Polar residues" evidence="1">
    <location>
        <begin position="102"/>
        <end position="134"/>
    </location>
</feature>
<evidence type="ECO:0000256" key="1">
    <source>
        <dbReference type="SAM" id="MobiDB-lite"/>
    </source>
</evidence>
<proteinExistence type="predicted"/>
<gene>
    <name evidence="2" type="ORF">C8J55DRAFT_563271</name>
</gene>
<dbReference type="AlphaFoldDB" id="A0A9W9A3A5"/>
<organism evidence="2 3">
    <name type="scientific">Lentinula lateritia</name>
    <dbReference type="NCBI Taxonomy" id="40482"/>
    <lineage>
        <taxon>Eukaryota</taxon>
        <taxon>Fungi</taxon>
        <taxon>Dikarya</taxon>
        <taxon>Basidiomycota</taxon>
        <taxon>Agaricomycotina</taxon>
        <taxon>Agaricomycetes</taxon>
        <taxon>Agaricomycetidae</taxon>
        <taxon>Agaricales</taxon>
        <taxon>Marasmiineae</taxon>
        <taxon>Omphalotaceae</taxon>
        <taxon>Lentinula</taxon>
    </lineage>
</organism>
<evidence type="ECO:0000313" key="3">
    <source>
        <dbReference type="Proteomes" id="UP001150238"/>
    </source>
</evidence>
<comment type="caution">
    <text evidence="2">The sequence shown here is derived from an EMBL/GenBank/DDBJ whole genome shotgun (WGS) entry which is preliminary data.</text>
</comment>
<feature type="region of interest" description="Disordered" evidence="1">
    <location>
        <begin position="44"/>
        <end position="174"/>
    </location>
</feature>
<protein>
    <submittedName>
        <fullName evidence="2">Uncharacterized protein</fullName>
    </submittedName>
</protein>
<sequence length="174" mass="18566">MSNVGERVKGVFNTVHGLGENVRATALGAVDTIAHDKEGEMKNDQIAQQGRLETTRGMEQMSGRPRNVNTTANYDTSTADPSLAHYPATSDYPQHHRDNEVYNDSQANAVRNPGSNAPSTQPGYNTSGGVQPSGNAGYGTQRGNEYGGAGVDNANVNPSYNSDNAQYDTGNPRY</sequence>
<name>A0A9W9A3A5_9AGAR</name>
<accession>A0A9W9A3A5</accession>
<feature type="compositionally biased region" description="Polar residues" evidence="1">
    <location>
        <begin position="67"/>
        <end position="80"/>
    </location>
</feature>
<reference evidence="2" key="1">
    <citation type="submission" date="2022-08" db="EMBL/GenBank/DDBJ databases">
        <authorList>
            <consortium name="DOE Joint Genome Institute"/>
            <person name="Min B."/>
            <person name="Riley R."/>
            <person name="Sierra-Patev S."/>
            <person name="Naranjo-Ortiz M."/>
            <person name="Looney B."/>
            <person name="Konkel Z."/>
            <person name="Slot J.C."/>
            <person name="Sakamoto Y."/>
            <person name="Steenwyk J.L."/>
            <person name="Rokas A."/>
            <person name="Carro J."/>
            <person name="Camarero S."/>
            <person name="Ferreira P."/>
            <person name="Molpeceres G."/>
            <person name="Ruiz-Duenas F.J."/>
            <person name="Serrano A."/>
            <person name="Henrissat B."/>
            <person name="Drula E."/>
            <person name="Hughes K.W."/>
            <person name="Mata J.L."/>
            <person name="Ishikawa N.K."/>
            <person name="Vargas-Isla R."/>
            <person name="Ushijima S."/>
            <person name="Smith C.A."/>
            <person name="Ahrendt S."/>
            <person name="Andreopoulos W."/>
            <person name="He G."/>
            <person name="Labutti K."/>
            <person name="Lipzen A."/>
            <person name="Ng V."/>
            <person name="Sandor L."/>
            <person name="Barry K."/>
            <person name="Martinez A.T."/>
            <person name="Xiao Y."/>
            <person name="Gibbons J.G."/>
            <person name="Terashima K."/>
            <person name="Hibbett D.S."/>
            <person name="Grigoriev I.V."/>
        </authorList>
    </citation>
    <scope>NUCLEOTIDE SEQUENCE</scope>
    <source>
        <strain evidence="2">Sp2 HRB7682 ss15</strain>
    </source>
</reference>
<evidence type="ECO:0000313" key="2">
    <source>
        <dbReference type="EMBL" id="KAJ4472521.1"/>
    </source>
</evidence>
<dbReference type="EMBL" id="JANVFS010000027">
    <property type="protein sequence ID" value="KAJ4472521.1"/>
    <property type="molecule type" value="Genomic_DNA"/>
</dbReference>
<reference evidence="2" key="2">
    <citation type="journal article" date="2023" name="Proc. Natl. Acad. Sci. U.S.A.">
        <title>A global phylogenomic analysis of the shiitake genus Lentinula.</title>
        <authorList>
            <person name="Sierra-Patev S."/>
            <person name="Min B."/>
            <person name="Naranjo-Ortiz M."/>
            <person name="Looney B."/>
            <person name="Konkel Z."/>
            <person name="Slot J.C."/>
            <person name="Sakamoto Y."/>
            <person name="Steenwyk J.L."/>
            <person name="Rokas A."/>
            <person name="Carro J."/>
            <person name="Camarero S."/>
            <person name="Ferreira P."/>
            <person name="Molpeceres G."/>
            <person name="Ruiz-Duenas F.J."/>
            <person name="Serrano A."/>
            <person name="Henrissat B."/>
            <person name="Drula E."/>
            <person name="Hughes K.W."/>
            <person name="Mata J.L."/>
            <person name="Ishikawa N.K."/>
            <person name="Vargas-Isla R."/>
            <person name="Ushijima S."/>
            <person name="Smith C.A."/>
            <person name="Donoghue J."/>
            <person name="Ahrendt S."/>
            <person name="Andreopoulos W."/>
            <person name="He G."/>
            <person name="LaButti K."/>
            <person name="Lipzen A."/>
            <person name="Ng V."/>
            <person name="Riley R."/>
            <person name="Sandor L."/>
            <person name="Barry K."/>
            <person name="Martinez A.T."/>
            <person name="Xiao Y."/>
            <person name="Gibbons J.G."/>
            <person name="Terashima K."/>
            <person name="Grigoriev I.V."/>
            <person name="Hibbett D."/>
        </authorList>
    </citation>
    <scope>NUCLEOTIDE SEQUENCE</scope>
    <source>
        <strain evidence="2">Sp2 HRB7682 ss15</strain>
    </source>
</reference>
<feature type="compositionally biased region" description="Polar residues" evidence="1">
    <location>
        <begin position="154"/>
        <end position="174"/>
    </location>
</feature>
<dbReference type="Proteomes" id="UP001150238">
    <property type="component" value="Unassembled WGS sequence"/>
</dbReference>